<organism evidence="7 8">
    <name type="scientific">Candidatus Thiodictyon syntrophicum</name>
    <dbReference type="NCBI Taxonomy" id="1166950"/>
    <lineage>
        <taxon>Bacteria</taxon>
        <taxon>Pseudomonadati</taxon>
        <taxon>Pseudomonadota</taxon>
        <taxon>Gammaproteobacteria</taxon>
        <taxon>Chromatiales</taxon>
        <taxon>Chromatiaceae</taxon>
        <taxon>Thiodictyon</taxon>
    </lineage>
</organism>
<dbReference type="AlphaFoldDB" id="A0A2K8UGW3"/>
<feature type="transmembrane region" description="Helical" evidence="6">
    <location>
        <begin position="64"/>
        <end position="85"/>
    </location>
</feature>
<gene>
    <name evidence="7" type="ORF">THSYN_18245</name>
</gene>
<dbReference type="InterPro" id="IPR004695">
    <property type="entry name" value="SLAC1/Mae1/Ssu1/TehA"/>
</dbReference>
<evidence type="ECO:0000256" key="3">
    <source>
        <dbReference type="ARBA" id="ARBA00022989"/>
    </source>
</evidence>
<evidence type="ECO:0000313" key="8">
    <source>
        <dbReference type="Proteomes" id="UP000232638"/>
    </source>
</evidence>
<dbReference type="InterPro" id="IPR052951">
    <property type="entry name" value="Tellurite_res_ion_channel"/>
</dbReference>
<name>A0A2K8UGW3_9GAMM</name>
<feature type="transmembrane region" description="Helical" evidence="6">
    <location>
        <begin position="165"/>
        <end position="184"/>
    </location>
</feature>
<reference evidence="7 8" key="1">
    <citation type="submission" date="2017-03" db="EMBL/GenBank/DDBJ databases">
        <title>Complete genome sequence of Candidatus 'Thiodictyon syntrophicum' sp. nov. strain Cad16T, a photolithoautotroph purple sulfur bacterium isolated from an alpine meromictic lake.</title>
        <authorList>
            <person name="Luedin S.M."/>
            <person name="Pothier J.F."/>
            <person name="Danza F."/>
            <person name="Storelli N."/>
            <person name="Wittwer M."/>
            <person name="Tonolla M."/>
        </authorList>
    </citation>
    <scope>NUCLEOTIDE SEQUENCE [LARGE SCALE GENOMIC DNA]</scope>
    <source>
        <strain evidence="7 8">Cad16T</strain>
    </source>
</reference>
<dbReference type="PANTHER" id="PTHR37955:SF1">
    <property type="entry name" value="DEP DOMAIN-CONTAINING PROTEIN"/>
    <property type="match status" value="1"/>
</dbReference>
<dbReference type="OrthoDB" id="309023at2"/>
<evidence type="ECO:0000256" key="2">
    <source>
        <dbReference type="ARBA" id="ARBA00022692"/>
    </source>
</evidence>
<keyword evidence="2 6" id="KW-0812">Transmembrane</keyword>
<dbReference type="EMBL" id="CP020370">
    <property type="protein sequence ID" value="AUB84833.1"/>
    <property type="molecule type" value="Genomic_DNA"/>
</dbReference>
<dbReference type="GO" id="GO:0005886">
    <property type="term" value="C:plasma membrane"/>
    <property type="evidence" value="ECO:0007669"/>
    <property type="project" value="TreeGrafter"/>
</dbReference>
<dbReference type="PANTHER" id="PTHR37955">
    <property type="entry name" value="TELLURITE RESISTANCE PROTEIN TEHA"/>
    <property type="match status" value="1"/>
</dbReference>
<dbReference type="CDD" id="cd09323">
    <property type="entry name" value="TDT_SLAC1_like"/>
    <property type="match status" value="1"/>
</dbReference>
<evidence type="ECO:0000313" key="7">
    <source>
        <dbReference type="EMBL" id="AUB84833.1"/>
    </source>
</evidence>
<feature type="transmembrane region" description="Helical" evidence="6">
    <location>
        <begin position="280"/>
        <end position="299"/>
    </location>
</feature>
<keyword evidence="8" id="KW-1185">Reference proteome</keyword>
<feature type="transmembrane region" description="Helical" evidence="6">
    <location>
        <begin position="190"/>
        <end position="209"/>
    </location>
</feature>
<dbReference type="Pfam" id="PF03595">
    <property type="entry name" value="SLAC1"/>
    <property type="match status" value="1"/>
</dbReference>
<proteinExistence type="predicted"/>
<dbReference type="GO" id="GO:0046583">
    <property type="term" value="F:monoatomic cation efflux transmembrane transporter activity"/>
    <property type="evidence" value="ECO:0007669"/>
    <property type="project" value="TreeGrafter"/>
</dbReference>
<sequence length="342" mass="38255">MPNATTTAESSSARSGAGPGGGNDNDAEARFKHLPITLFAIVMGLSGLAIALEKAYHLFGGSPLWFRAPLIFSTGLFGVLVYFYGRKWMRYPEVVAADFFHPVRMHFFPTVSISLLILSIGYYSYLPVLAVPLWFLGAGLQAGLTFFIFSYWIRHNFEIQHANPAWFIPIVGNIIIPIVGVDIVGNQVAMFFFVVGLFFWVILFAIVLYRIIFHHQLPDKFVPTLFILIAPPAVGFISYLRITQNVDVIALALLFIGYFFTILVFLMANSFWRLKFFVSWWAFTFPLDAITIASLAAYQATREPFYAVVSILLLTITVVVIGIVSVETLKQVRRGAICVPEA</sequence>
<accession>A0A2K8UGW3</accession>
<dbReference type="KEGG" id="tsy:THSYN_18245"/>
<protein>
    <recommendedName>
        <fullName evidence="9">C4-dicarboxylate ABC transporter</fullName>
    </recommendedName>
</protein>
<feature type="transmembrane region" description="Helical" evidence="6">
    <location>
        <begin position="106"/>
        <end position="125"/>
    </location>
</feature>
<feature type="compositionally biased region" description="Low complexity" evidence="5">
    <location>
        <begin position="1"/>
        <end position="16"/>
    </location>
</feature>
<keyword evidence="4 6" id="KW-0472">Membrane</keyword>
<feature type="transmembrane region" description="Helical" evidence="6">
    <location>
        <begin position="305"/>
        <end position="326"/>
    </location>
</feature>
<feature type="transmembrane region" description="Helical" evidence="6">
    <location>
        <begin position="248"/>
        <end position="268"/>
    </location>
</feature>
<dbReference type="InterPro" id="IPR038665">
    <property type="entry name" value="Voltage-dep_anion_channel_sf"/>
</dbReference>
<evidence type="ECO:0008006" key="9">
    <source>
        <dbReference type="Google" id="ProtNLM"/>
    </source>
</evidence>
<evidence type="ECO:0000256" key="1">
    <source>
        <dbReference type="ARBA" id="ARBA00004141"/>
    </source>
</evidence>
<evidence type="ECO:0000256" key="6">
    <source>
        <dbReference type="SAM" id="Phobius"/>
    </source>
</evidence>
<keyword evidence="3 6" id="KW-1133">Transmembrane helix</keyword>
<dbReference type="RefSeq" id="WP_100922486.1">
    <property type="nucleotide sequence ID" value="NZ_CP020370.1"/>
</dbReference>
<feature type="region of interest" description="Disordered" evidence="5">
    <location>
        <begin position="1"/>
        <end position="24"/>
    </location>
</feature>
<evidence type="ECO:0000256" key="5">
    <source>
        <dbReference type="SAM" id="MobiDB-lite"/>
    </source>
</evidence>
<evidence type="ECO:0000256" key="4">
    <source>
        <dbReference type="ARBA" id="ARBA00023136"/>
    </source>
</evidence>
<dbReference type="Gene3D" id="1.50.10.150">
    <property type="entry name" value="Voltage-dependent anion channel"/>
    <property type="match status" value="1"/>
</dbReference>
<feature type="transmembrane region" description="Helical" evidence="6">
    <location>
        <begin position="221"/>
        <end position="242"/>
    </location>
</feature>
<feature type="transmembrane region" description="Helical" evidence="6">
    <location>
        <begin position="34"/>
        <end position="52"/>
    </location>
</feature>
<dbReference type="Proteomes" id="UP000232638">
    <property type="component" value="Chromosome"/>
</dbReference>
<comment type="subcellular location">
    <subcellularLocation>
        <location evidence="1">Membrane</location>
        <topology evidence="1">Multi-pass membrane protein</topology>
    </subcellularLocation>
</comment>
<feature type="transmembrane region" description="Helical" evidence="6">
    <location>
        <begin position="131"/>
        <end position="153"/>
    </location>
</feature>